<feature type="binding site" evidence="12">
    <location>
        <begin position="41"/>
        <end position="48"/>
    </location>
    <ligand>
        <name>ATP</name>
        <dbReference type="ChEBI" id="CHEBI:30616"/>
    </ligand>
</feature>
<evidence type="ECO:0000256" key="12">
    <source>
        <dbReference type="PROSITE-ProRule" id="PRU00560"/>
    </source>
</evidence>
<evidence type="ECO:0000256" key="11">
    <source>
        <dbReference type="ARBA" id="ARBA00048988"/>
    </source>
</evidence>
<keyword evidence="7" id="KW-0413">Isomerase</keyword>
<evidence type="ECO:0000256" key="2">
    <source>
        <dbReference type="ARBA" id="ARBA00022741"/>
    </source>
</evidence>
<dbReference type="PANTHER" id="PTHR11070">
    <property type="entry name" value="UVRD / RECB / PCRA DNA HELICASE FAMILY MEMBER"/>
    <property type="match status" value="1"/>
</dbReference>
<protein>
    <recommendedName>
        <fullName evidence="9">DNA 3'-5' helicase</fullName>
        <ecNumber evidence="9">5.6.2.4</ecNumber>
    </recommendedName>
    <alternativeName>
        <fullName evidence="10">DNA 3'-5' helicase II</fullName>
    </alternativeName>
</protein>
<keyword evidence="16" id="KW-1185">Reference proteome</keyword>
<name>A0ABY5SZV6_9SPHN</name>
<accession>A0ABY5SZV6</accession>
<dbReference type="Gene3D" id="1.10.486.10">
    <property type="entry name" value="PCRA, domain 4"/>
    <property type="match status" value="1"/>
</dbReference>
<comment type="catalytic activity">
    <reaction evidence="8">
        <text>Couples ATP hydrolysis with the unwinding of duplex DNA by translocating in the 3'-5' direction.</text>
        <dbReference type="EC" id="5.6.2.4"/>
    </reaction>
</comment>
<keyword evidence="4 12" id="KW-0347">Helicase</keyword>
<keyword evidence="3 12" id="KW-0378">Hydrolase</keyword>
<evidence type="ECO:0000313" key="15">
    <source>
        <dbReference type="EMBL" id="UVI38643.1"/>
    </source>
</evidence>
<evidence type="ECO:0000256" key="5">
    <source>
        <dbReference type="ARBA" id="ARBA00022840"/>
    </source>
</evidence>
<dbReference type="PROSITE" id="PS51198">
    <property type="entry name" value="UVRD_HELICASE_ATP_BIND"/>
    <property type="match status" value="1"/>
</dbReference>
<dbReference type="InterPro" id="IPR013986">
    <property type="entry name" value="DExx_box_DNA_helicase_dom_sf"/>
</dbReference>
<evidence type="ECO:0000256" key="4">
    <source>
        <dbReference type="ARBA" id="ARBA00022806"/>
    </source>
</evidence>
<dbReference type="InterPro" id="IPR014017">
    <property type="entry name" value="DNA_helicase_UvrD-like_C"/>
</dbReference>
<dbReference type="CDD" id="cd17932">
    <property type="entry name" value="DEXQc_UvrD"/>
    <property type="match status" value="1"/>
</dbReference>
<evidence type="ECO:0000259" key="14">
    <source>
        <dbReference type="PROSITE" id="PS51217"/>
    </source>
</evidence>
<dbReference type="EMBL" id="CP092471">
    <property type="protein sequence ID" value="UVI38643.1"/>
    <property type="molecule type" value="Genomic_DNA"/>
</dbReference>
<feature type="domain" description="UvrD-like helicase ATP-binding" evidence="13">
    <location>
        <begin position="20"/>
        <end position="301"/>
    </location>
</feature>
<dbReference type="Proteomes" id="UP001065265">
    <property type="component" value="Chromosome"/>
</dbReference>
<feature type="domain" description="UvrD-like helicase C-terminal" evidence="14">
    <location>
        <begin position="302"/>
        <end position="569"/>
    </location>
</feature>
<evidence type="ECO:0000256" key="10">
    <source>
        <dbReference type="ARBA" id="ARBA00034923"/>
    </source>
</evidence>
<keyword evidence="6" id="KW-0238">DNA-binding</keyword>
<comment type="similarity">
    <text evidence="1">Belongs to the helicase family. UvrD subfamily.</text>
</comment>
<gene>
    <name evidence="15" type="ORF">L1F33_10320</name>
</gene>
<evidence type="ECO:0000256" key="7">
    <source>
        <dbReference type="ARBA" id="ARBA00023235"/>
    </source>
</evidence>
<proteinExistence type="inferred from homology"/>
<dbReference type="Pfam" id="PF00580">
    <property type="entry name" value="UvrD-helicase"/>
    <property type="match status" value="1"/>
</dbReference>
<reference evidence="15" key="1">
    <citation type="submission" date="2022-02" db="EMBL/GenBank/DDBJ databases">
        <title>Qipengyuania spongiae sp. nov., isolated from marine sponge.</title>
        <authorList>
            <person name="Li Z."/>
            <person name="Zhang M."/>
        </authorList>
    </citation>
    <scope>NUCLEOTIDE SEQUENCE</scope>
    <source>
        <strain evidence="15">PHS-Z21</strain>
    </source>
</reference>
<dbReference type="RefSeq" id="WP_265557816.1">
    <property type="nucleotide sequence ID" value="NZ_CP092471.1"/>
</dbReference>
<dbReference type="InterPro" id="IPR014016">
    <property type="entry name" value="UvrD-like_ATP-bd"/>
</dbReference>
<dbReference type="PROSITE" id="PS51217">
    <property type="entry name" value="UVRD_HELICASE_CTER"/>
    <property type="match status" value="1"/>
</dbReference>
<dbReference type="InterPro" id="IPR027417">
    <property type="entry name" value="P-loop_NTPase"/>
</dbReference>
<dbReference type="SUPFAM" id="SSF52540">
    <property type="entry name" value="P-loop containing nucleoside triphosphate hydrolases"/>
    <property type="match status" value="1"/>
</dbReference>
<keyword evidence="2 12" id="KW-0547">Nucleotide-binding</keyword>
<keyword evidence="5 12" id="KW-0067">ATP-binding</keyword>
<evidence type="ECO:0000256" key="8">
    <source>
        <dbReference type="ARBA" id="ARBA00034617"/>
    </source>
</evidence>
<organism evidence="15 16">
    <name type="scientific">Qipengyuania spongiae</name>
    <dbReference type="NCBI Taxonomy" id="2909673"/>
    <lineage>
        <taxon>Bacteria</taxon>
        <taxon>Pseudomonadati</taxon>
        <taxon>Pseudomonadota</taxon>
        <taxon>Alphaproteobacteria</taxon>
        <taxon>Sphingomonadales</taxon>
        <taxon>Erythrobacteraceae</taxon>
        <taxon>Qipengyuania</taxon>
    </lineage>
</organism>
<dbReference type="Gene3D" id="3.40.50.300">
    <property type="entry name" value="P-loop containing nucleotide triphosphate hydrolases"/>
    <property type="match status" value="2"/>
</dbReference>
<comment type="catalytic activity">
    <reaction evidence="11">
        <text>ATP + H2O = ADP + phosphate + H(+)</text>
        <dbReference type="Rhea" id="RHEA:13065"/>
        <dbReference type="ChEBI" id="CHEBI:15377"/>
        <dbReference type="ChEBI" id="CHEBI:15378"/>
        <dbReference type="ChEBI" id="CHEBI:30616"/>
        <dbReference type="ChEBI" id="CHEBI:43474"/>
        <dbReference type="ChEBI" id="CHEBI:456216"/>
        <dbReference type="EC" id="5.6.2.4"/>
    </reaction>
</comment>
<sequence>MSDLPAPLDTPDAALPPYAARLNDPQREAVVTTDGPVLMLAGAGTGKTAALTARLAHLIAMRLAWPSEILCVTFTNKAAREMRERVGGHIGQAVEGMPWLGTFHSIGAKMLRRHAELVGLQSNYTILDTDDQLRLLKRLIQENDLDEKRWPARQLAGLIDRWKNRGLNPGDLDAVENESFANGRGTEFYRLYQERLKSLNACDFGDLLLHVLNIFRQHRDVLEQYQQRFKYILVDEYQDTNQVQYLWLRLLAQERKNICVVGDDDQSIYSWRGAEVANILRFEKDFPGAKVVKLEQNYRSTPQILAAASGLIDANSQRLGKTLWTELPAGDRVRVVGVWDAPEEARRVGEEIERLEREGCPLDQIAILVRAQYQTREFEDRFIQIGLNYRIVGGFRFYERAEIRDALAYLRVIAQPADDLAFERIYNQPKRGLGAKTLEAMSRHARRVGMPLAAASLDLADSDELPPRARNTLIGLLRHFVVWREAAETETPANLLRQVLVESGYEEMLQKDRSAESAGRLENLSELARAMEEYDTLGDFLEHVGLVMDNDARDNGEKVTIMTMHAAKGLEFNHVFLPGWEEGVFPSQRSLDEGGLASLEEERRLAYVAITRARRRCTILHAANRRIFGQWTSSIPSRFVEELPDDHVERETTMTGGASLWRANWTESEDPFAHVSSERPDKSNARGPGWQRALATGYDPKQARVRENSRSAASFAAKPRNDIAIGARVFHDKFGYGTVTDQEGNKLEIEFEKAGTKRVIDSFVTAAS</sequence>
<dbReference type="Pfam" id="PF13361">
    <property type="entry name" value="UvrD_C"/>
    <property type="match status" value="1"/>
</dbReference>
<dbReference type="CDD" id="cd18807">
    <property type="entry name" value="SF1_C_UvrD"/>
    <property type="match status" value="1"/>
</dbReference>
<dbReference type="InterPro" id="IPR000212">
    <property type="entry name" value="DNA_helicase_UvrD/REP"/>
</dbReference>
<evidence type="ECO:0000256" key="1">
    <source>
        <dbReference type="ARBA" id="ARBA00009922"/>
    </source>
</evidence>
<dbReference type="Gene3D" id="1.10.10.160">
    <property type="match status" value="1"/>
</dbReference>
<evidence type="ECO:0000256" key="6">
    <source>
        <dbReference type="ARBA" id="ARBA00023125"/>
    </source>
</evidence>
<dbReference type="EC" id="5.6.2.4" evidence="9"/>
<dbReference type="PANTHER" id="PTHR11070:SF2">
    <property type="entry name" value="ATP-DEPENDENT DNA HELICASE SRS2"/>
    <property type="match status" value="1"/>
</dbReference>
<evidence type="ECO:0000313" key="16">
    <source>
        <dbReference type="Proteomes" id="UP001065265"/>
    </source>
</evidence>
<evidence type="ECO:0000256" key="3">
    <source>
        <dbReference type="ARBA" id="ARBA00022801"/>
    </source>
</evidence>
<evidence type="ECO:0000259" key="13">
    <source>
        <dbReference type="PROSITE" id="PS51198"/>
    </source>
</evidence>
<evidence type="ECO:0000256" key="9">
    <source>
        <dbReference type="ARBA" id="ARBA00034808"/>
    </source>
</evidence>